<evidence type="ECO:0000256" key="2">
    <source>
        <dbReference type="ARBA" id="ARBA00022427"/>
    </source>
</evidence>
<comment type="function">
    <text evidence="8">Claudins function as major constituents of the tight junction complexes that regulate the permeability of epithelia.</text>
</comment>
<dbReference type="PRINTS" id="PR01077">
    <property type="entry name" value="CLAUDIN"/>
</dbReference>
<keyword evidence="10" id="KW-1185">Reference proteome</keyword>
<dbReference type="GO" id="GO:0160187">
    <property type="term" value="F:paracellular tight junction channel activity"/>
    <property type="evidence" value="ECO:0007669"/>
    <property type="project" value="Ensembl"/>
</dbReference>
<proteinExistence type="inferred from homology"/>
<evidence type="ECO:0000256" key="1">
    <source>
        <dbReference type="ARBA" id="ARBA00008295"/>
    </source>
</evidence>
<evidence type="ECO:0000256" key="3">
    <source>
        <dbReference type="ARBA" id="ARBA00022475"/>
    </source>
</evidence>
<evidence type="ECO:0000256" key="4">
    <source>
        <dbReference type="ARBA" id="ARBA00022692"/>
    </source>
</evidence>
<dbReference type="PROSITE" id="PS01346">
    <property type="entry name" value="CLAUDIN"/>
    <property type="match status" value="1"/>
</dbReference>
<evidence type="ECO:0000313" key="10">
    <source>
        <dbReference type="Proteomes" id="UP000594220"/>
    </source>
</evidence>
<comment type="similarity">
    <text evidence="1 8">Belongs to the claudin family.</text>
</comment>
<evidence type="ECO:0000256" key="6">
    <source>
        <dbReference type="ARBA" id="ARBA00022989"/>
    </source>
</evidence>
<keyword evidence="3 8" id="KW-1003">Cell membrane</keyword>
<dbReference type="OMA" id="GLHCVKF"/>
<dbReference type="GO" id="GO:0005923">
    <property type="term" value="C:bicellular tight junction"/>
    <property type="evidence" value="ECO:0007669"/>
    <property type="project" value="UniProtKB-SubCell"/>
</dbReference>
<dbReference type="GeneTree" id="ENSGT00730000111162"/>
<keyword evidence="4 8" id="KW-0812">Transmembrane</keyword>
<dbReference type="GO" id="GO:0042802">
    <property type="term" value="F:identical protein binding"/>
    <property type="evidence" value="ECO:0007669"/>
    <property type="project" value="Ensembl"/>
</dbReference>
<dbReference type="InterPro" id="IPR004031">
    <property type="entry name" value="PMP22/EMP/MP20/Claudin"/>
</dbReference>
<dbReference type="PRINTS" id="PR01447">
    <property type="entry name" value="CLAUDIN16"/>
</dbReference>
<dbReference type="Ensembl" id="ENSCPRT00005021191.1">
    <property type="protein sequence ID" value="ENSCPRP00005018108.1"/>
    <property type="gene ID" value="ENSCPRG00005012619.1"/>
</dbReference>
<dbReference type="GO" id="GO:0005886">
    <property type="term" value="C:plasma membrane"/>
    <property type="evidence" value="ECO:0007669"/>
    <property type="project" value="UniProtKB-SubCell"/>
</dbReference>
<accession>A0A7M4F160</accession>
<sequence length="244" mass="26550">SGPASASSHLVSSHSLPPSARMRFFLQYVACFFAFFSAGFLITAAWTDCRMVNIDDLLEVSTKCRGLWWECITSVFDGIQTCDEYGSMLAEHPVKLVLTRAMMITADILAGFGFTFLLLGQRATHGNLTYLTVLSGDLLSCPAGIPGLLGSVRYAIGVYVERSSLALHNVFLGIQYKFGWSCWLGMAGSLGCFLSGAVLTCCVYLFRGKNPGQYLKARKIGRMVSLEHLQVPKAVGFSLGPCLE</sequence>
<dbReference type="InterPro" id="IPR017974">
    <property type="entry name" value="Claudin_CS"/>
</dbReference>
<keyword evidence="5 8" id="KW-0965">Cell junction</keyword>
<dbReference type="InterPro" id="IPR003927">
    <property type="entry name" value="Claudin16"/>
</dbReference>
<dbReference type="GO" id="GO:0005198">
    <property type="term" value="F:structural molecule activity"/>
    <property type="evidence" value="ECO:0007669"/>
    <property type="project" value="InterPro"/>
</dbReference>
<dbReference type="PANTHER" id="PTHR12002">
    <property type="entry name" value="CLAUDIN"/>
    <property type="match status" value="1"/>
</dbReference>
<keyword evidence="2 8" id="KW-0796">Tight junction</keyword>
<dbReference type="Gene3D" id="1.20.140.150">
    <property type="match status" value="1"/>
</dbReference>
<evidence type="ECO:0000313" key="9">
    <source>
        <dbReference type="Ensembl" id="ENSCPRP00005018108.1"/>
    </source>
</evidence>
<dbReference type="InterPro" id="IPR006187">
    <property type="entry name" value="Claudin"/>
</dbReference>
<dbReference type="Pfam" id="PF00822">
    <property type="entry name" value="PMP22_Claudin"/>
    <property type="match status" value="1"/>
</dbReference>
<name>A0A7M4F160_CROPO</name>
<dbReference type="GO" id="GO:0030165">
    <property type="term" value="F:PDZ domain binding"/>
    <property type="evidence" value="ECO:0007669"/>
    <property type="project" value="Ensembl"/>
</dbReference>
<reference evidence="9" key="2">
    <citation type="submission" date="2025-09" db="UniProtKB">
        <authorList>
            <consortium name="Ensembl"/>
        </authorList>
    </citation>
    <scope>IDENTIFICATION</scope>
</reference>
<evidence type="ECO:0000256" key="5">
    <source>
        <dbReference type="ARBA" id="ARBA00022949"/>
    </source>
</evidence>
<organism evidence="9 10">
    <name type="scientific">Crocodylus porosus</name>
    <name type="common">Saltwater crocodile</name>
    <name type="synonym">Estuarine crocodile</name>
    <dbReference type="NCBI Taxonomy" id="8502"/>
    <lineage>
        <taxon>Eukaryota</taxon>
        <taxon>Metazoa</taxon>
        <taxon>Chordata</taxon>
        <taxon>Craniata</taxon>
        <taxon>Vertebrata</taxon>
        <taxon>Euteleostomi</taxon>
        <taxon>Archelosauria</taxon>
        <taxon>Archosauria</taxon>
        <taxon>Crocodylia</taxon>
        <taxon>Longirostres</taxon>
        <taxon>Crocodylidae</taxon>
        <taxon>Crocodylus</taxon>
    </lineage>
</organism>
<comment type="caution">
    <text evidence="8">Lacks conserved residue(s) required for the propagation of feature annotation.</text>
</comment>
<reference evidence="9" key="1">
    <citation type="submission" date="2025-08" db="UniProtKB">
        <authorList>
            <consortium name="Ensembl"/>
        </authorList>
    </citation>
    <scope>IDENTIFICATION</scope>
</reference>
<comment type="subcellular location">
    <subcellularLocation>
        <location evidence="8">Cell junction</location>
        <location evidence="8">Tight junction</location>
    </subcellularLocation>
    <subcellularLocation>
        <location evidence="8">Cell membrane</location>
        <topology evidence="8">Multi-pass membrane protein</topology>
    </subcellularLocation>
</comment>
<protein>
    <recommendedName>
        <fullName evidence="8">Claudin</fullName>
    </recommendedName>
</protein>
<keyword evidence="6 8" id="KW-1133">Transmembrane helix</keyword>
<dbReference type="Proteomes" id="UP000594220">
    <property type="component" value="Unplaced"/>
</dbReference>
<evidence type="ECO:0000256" key="8">
    <source>
        <dbReference type="RuleBase" id="RU060637"/>
    </source>
</evidence>
<dbReference type="GO" id="GO:0070293">
    <property type="term" value="P:renal absorption"/>
    <property type="evidence" value="ECO:0007669"/>
    <property type="project" value="Ensembl"/>
</dbReference>
<feature type="transmembrane region" description="Helical" evidence="8">
    <location>
        <begin position="97"/>
        <end position="119"/>
    </location>
</feature>
<keyword evidence="7 8" id="KW-0472">Membrane</keyword>
<feature type="transmembrane region" description="Helical" evidence="8">
    <location>
        <begin position="25"/>
        <end position="46"/>
    </location>
</feature>
<feature type="transmembrane region" description="Helical" evidence="8">
    <location>
        <begin position="183"/>
        <end position="206"/>
    </location>
</feature>
<evidence type="ECO:0000256" key="7">
    <source>
        <dbReference type="ARBA" id="ARBA00023136"/>
    </source>
</evidence>
<dbReference type="AlphaFoldDB" id="A0A7M4F160"/>
<gene>
    <name evidence="9" type="primary">CLDN16</name>
</gene>
<dbReference type="GO" id="GO:0160184">
    <property type="term" value="P:paracellular transport"/>
    <property type="evidence" value="ECO:0007669"/>
    <property type="project" value="Ensembl"/>
</dbReference>